<dbReference type="InterPro" id="IPR036388">
    <property type="entry name" value="WH-like_DNA-bd_sf"/>
</dbReference>
<dbReference type="InterPro" id="IPR036390">
    <property type="entry name" value="WH_DNA-bd_sf"/>
</dbReference>
<comment type="caution">
    <text evidence="5">The sequence shown here is derived from an EMBL/GenBank/DDBJ whole genome shotgun (WGS) entry which is preliminary data.</text>
</comment>
<dbReference type="PANTHER" id="PTHR33204">
    <property type="entry name" value="TRANSCRIPTIONAL REGULATOR, MARR FAMILY"/>
    <property type="match status" value="1"/>
</dbReference>
<gene>
    <name evidence="5" type="ORF">MZO42_13930</name>
</gene>
<dbReference type="PANTHER" id="PTHR33204:SF17">
    <property type="entry name" value="TRANSCRIPTIONAL REGULATORY PROTEIN"/>
    <property type="match status" value="1"/>
</dbReference>
<organism evidence="5">
    <name type="scientific">Sphingomonas psychrotolerans</name>
    <dbReference type="NCBI Taxonomy" id="1327635"/>
    <lineage>
        <taxon>Bacteria</taxon>
        <taxon>Pseudomonadati</taxon>
        <taxon>Pseudomonadota</taxon>
        <taxon>Alphaproteobacteria</taxon>
        <taxon>Sphingomonadales</taxon>
        <taxon>Sphingomonadaceae</taxon>
        <taxon>Sphingomonas</taxon>
    </lineage>
</organism>
<sequence>MDIEKYRSGRCPVGRALARIGDSWSMLILRDASQSPLRFEAARANLGIAPNILTRRLTMLVADGLLEKRAYSTRPPRFEYVLTDKGADVVPILMAIGAWGRKYHGEGGTSYIVDESGAPIEPLVVNARSGKPLSPGAMRIVQP</sequence>
<evidence type="ECO:0000256" key="1">
    <source>
        <dbReference type="ARBA" id="ARBA00023015"/>
    </source>
</evidence>
<evidence type="ECO:0000256" key="2">
    <source>
        <dbReference type="ARBA" id="ARBA00023125"/>
    </source>
</evidence>
<reference evidence="5" key="1">
    <citation type="submission" date="2022-04" db="EMBL/GenBank/DDBJ databases">
        <title>Tomato heritable bacteria conferring resistance against bacterial wilt.</title>
        <authorList>
            <person name="Yin J."/>
        </authorList>
    </citation>
    <scope>NUCLEOTIDE SEQUENCE</scope>
    <source>
        <strain evidence="5">Cra20</strain>
    </source>
</reference>
<feature type="domain" description="HTH hxlR-type" evidence="4">
    <location>
        <begin position="11"/>
        <end position="108"/>
    </location>
</feature>
<name>A0ABU3N5Q5_9SPHN</name>
<evidence type="ECO:0000256" key="3">
    <source>
        <dbReference type="ARBA" id="ARBA00023163"/>
    </source>
</evidence>
<proteinExistence type="predicted"/>
<dbReference type="Gene3D" id="1.10.10.10">
    <property type="entry name" value="Winged helix-like DNA-binding domain superfamily/Winged helix DNA-binding domain"/>
    <property type="match status" value="1"/>
</dbReference>
<protein>
    <submittedName>
        <fullName evidence="5">Helix-turn-helix transcriptional regulator</fullName>
    </submittedName>
</protein>
<dbReference type="SUPFAM" id="SSF46785">
    <property type="entry name" value="Winged helix' DNA-binding domain"/>
    <property type="match status" value="1"/>
</dbReference>
<keyword evidence="2" id="KW-0238">DNA-binding</keyword>
<dbReference type="PROSITE" id="PS51118">
    <property type="entry name" value="HTH_HXLR"/>
    <property type="match status" value="1"/>
</dbReference>
<keyword evidence="1" id="KW-0805">Transcription regulation</keyword>
<dbReference type="Pfam" id="PF01638">
    <property type="entry name" value="HxlR"/>
    <property type="match status" value="1"/>
</dbReference>
<accession>A0ABU3N5Q5</accession>
<keyword evidence="3" id="KW-0804">Transcription</keyword>
<evidence type="ECO:0000259" key="4">
    <source>
        <dbReference type="PROSITE" id="PS51118"/>
    </source>
</evidence>
<dbReference type="InterPro" id="IPR002577">
    <property type="entry name" value="HTH_HxlR"/>
</dbReference>
<evidence type="ECO:0000313" key="5">
    <source>
        <dbReference type="EMBL" id="MDT8759798.1"/>
    </source>
</evidence>
<dbReference type="EMBL" id="JALMLT010000003">
    <property type="protein sequence ID" value="MDT8759798.1"/>
    <property type="molecule type" value="Genomic_DNA"/>
</dbReference>